<dbReference type="Proteomes" id="UP000037029">
    <property type="component" value="Chromosome"/>
</dbReference>
<dbReference type="GO" id="GO:0005737">
    <property type="term" value="C:cytoplasm"/>
    <property type="evidence" value="ECO:0007669"/>
    <property type="project" value="TreeGrafter"/>
</dbReference>
<feature type="domain" description="Calcineurin-like phosphoesterase" evidence="2">
    <location>
        <begin position="9"/>
        <end position="186"/>
    </location>
</feature>
<protein>
    <submittedName>
        <fullName evidence="3">YfcE family phosphodiesterase</fullName>
    </submittedName>
</protein>
<dbReference type="EMBL" id="CP020925">
    <property type="protein sequence ID" value="ATP20211.1"/>
    <property type="molecule type" value="Genomic_DNA"/>
</dbReference>
<dbReference type="RefSeq" id="WP_080993532.1">
    <property type="nucleotide sequence ID" value="NZ_CP020925.1"/>
</dbReference>
<dbReference type="InterPro" id="IPR024654">
    <property type="entry name" value="Calcineurin-like_PHP_lpxH"/>
</dbReference>
<dbReference type="PIRSF" id="PIRSF000883">
    <property type="entry name" value="Pesterase_MJ0912"/>
    <property type="match status" value="1"/>
</dbReference>
<organism evidence="3 4">
    <name type="scientific">Sphingobium yanoikuyae</name>
    <name type="common">Sphingomonas yanoikuyae</name>
    <dbReference type="NCBI Taxonomy" id="13690"/>
    <lineage>
        <taxon>Bacteria</taxon>
        <taxon>Pseudomonadati</taxon>
        <taxon>Pseudomonadota</taxon>
        <taxon>Alphaproteobacteria</taxon>
        <taxon>Sphingomonadales</taxon>
        <taxon>Sphingomonadaceae</taxon>
        <taxon>Sphingobium</taxon>
    </lineage>
</organism>
<evidence type="ECO:0000256" key="1">
    <source>
        <dbReference type="ARBA" id="ARBA00008950"/>
    </source>
</evidence>
<dbReference type="InterPro" id="IPR050126">
    <property type="entry name" value="Ap4A_hydrolase"/>
</dbReference>
<dbReference type="InterPro" id="IPR029052">
    <property type="entry name" value="Metallo-depent_PP-like"/>
</dbReference>
<dbReference type="GO" id="GO:0016791">
    <property type="term" value="F:phosphatase activity"/>
    <property type="evidence" value="ECO:0007669"/>
    <property type="project" value="TreeGrafter"/>
</dbReference>
<evidence type="ECO:0000259" key="2">
    <source>
        <dbReference type="Pfam" id="PF12850"/>
    </source>
</evidence>
<evidence type="ECO:0000313" key="3">
    <source>
        <dbReference type="EMBL" id="ATP20211.1"/>
    </source>
</evidence>
<comment type="similarity">
    <text evidence="1">Belongs to the metallophosphoesterase superfamily. YfcE family.</text>
</comment>
<evidence type="ECO:0000313" key="4">
    <source>
        <dbReference type="Proteomes" id="UP000037029"/>
    </source>
</evidence>
<dbReference type="InterPro" id="IPR011152">
    <property type="entry name" value="Pesterase_MJ0912"/>
</dbReference>
<dbReference type="Pfam" id="PF12850">
    <property type="entry name" value="Metallophos_2"/>
    <property type="match status" value="1"/>
</dbReference>
<dbReference type="PANTHER" id="PTHR42850">
    <property type="entry name" value="METALLOPHOSPHOESTERASE"/>
    <property type="match status" value="1"/>
</dbReference>
<reference evidence="3 4" key="1">
    <citation type="submission" date="2017-04" db="EMBL/GenBank/DDBJ databases">
        <title>Characterization, genome and methylation analysis of a phthalic acid esters degrading strain Sphingobium yanoikuyae SHJ.</title>
        <authorList>
            <person name="Feng L."/>
        </authorList>
    </citation>
    <scope>NUCLEOTIDE SEQUENCE [LARGE SCALE GENOMIC DNA]</scope>
    <source>
        <strain evidence="3 4">SHJ</strain>
    </source>
</reference>
<accession>A0A2D1R5T3</accession>
<gene>
    <name evidence="3" type="ORF">BV87_18640</name>
</gene>
<dbReference type="SUPFAM" id="SSF56300">
    <property type="entry name" value="Metallo-dependent phosphatases"/>
    <property type="match status" value="1"/>
</dbReference>
<name>A0A2D1R5T3_SPHYA</name>
<sequence length="251" mass="27343">MQRDKRQVKIAVLSDIHGNIDALDAVLADVAARNVDLCVNLGDILSGPLFPCETADRVMALDMPTIRGNHERQLLTLAPDRMGASDRATHDLLAPRHRDWIAALPETLWLTDEMLMVHGTPGSDIDYWLETVEPTGLRAATEAEVEARAGGVVAPLILCGHTHVPRIHGRADGGLVVNPGSVGLPAYNDDRPWPHKVETGSPEARYGLVERMADGWHAEIVLVAYDVERAAATADARGRPDWGRALRTGRM</sequence>
<dbReference type="AlphaFoldDB" id="A0A2D1R5T3"/>
<dbReference type="PANTHER" id="PTHR42850:SF2">
    <property type="entry name" value="BLL5683 PROTEIN"/>
    <property type="match status" value="1"/>
</dbReference>
<proteinExistence type="inferred from homology"/>
<dbReference type="Gene3D" id="3.60.21.10">
    <property type="match status" value="1"/>
</dbReference>